<dbReference type="EMBL" id="JBHUMP010000006">
    <property type="protein sequence ID" value="MFD2739678.1"/>
    <property type="molecule type" value="Genomic_DNA"/>
</dbReference>
<feature type="signal peptide" evidence="1">
    <location>
        <begin position="1"/>
        <end position="24"/>
    </location>
</feature>
<evidence type="ECO:0000313" key="3">
    <source>
        <dbReference type="Proteomes" id="UP001597474"/>
    </source>
</evidence>
<comment type="caution">
    <text evidence="2">The sequence shown here is derived from an EMBL/GenBank/DDBJ whole genome shotgun (WGS) entry which is preliminary data.</text>
</comment>
<evidence type="ECO:0000313" key="2">
    <source>
        <dbReference type="EMBL" id="MFD2739678.1"/>
    </source>
</evidence>
<accession>A0ABW5U1C5</accession>
<evidence type="ECO:0000256" key="1">
    <source>
        <dbReference type="SAM" id="SignalP"/>
    </source>
</evidence>
<dbReference type="InterPro" id="IPR018666">
    <property type="entry name" value="DUF2125"/>
</dbReference>
<keyword evidence="1" id="KW-0732">Signal</keyword>
<reference evidence="3" key="1">
    <citation type="journal article" date="2019" name="Int. J. Syst. Evol. Microbiol.">
        <title>The Global Catalogue of Microorganisms (GCM) 10K type strain sequencing project: providing services to taxonomists for standard genome sequencing and annotation.</title>
        <authorList>
            <consortium name="The Broad Institute Genomics Platform"/>
            <consortium name="The Broad Institute Genome Sequencing Center for Infectious Disease"/>
            <person name="Wu L."/>
            <person name="Ma J."/>
        </authorList>
    </citation>
    <scope>NUCLEOTIDE SEQUENCE [LARGE SCALE GENOMIC DNA]</scope>
    <source>
        <strain evidence="3">TISTR 2562</strain>
    </source>
</reference>
<protein>
    <submittedName>
        <fullName evidence="2">DUF2125 domain-containing protein</fullName>
    </submittedName>
</protein>
<dbReference type="Proteomes" id="UP001597474">
    <property type="component" value="Unassembled WGS sequence"/>
</dbReference>
<dbReference type="Pfam" id="PF09898">
    <property type="entry name" value="DUF2125"/>
    <property type="match status" value="1"/>
</dbReference>
<dbReference type="RefSeq" id="WP_386373522.1">
    <property type="nucleotide sequence ID" value="NZ_JBHUMP010000006.1"/>
</dbReference>
<proteinExistence type="predicted"/>
<sequence>MYRTAPTSVYAALPLLLLSGAASADLTPVQVWNDWRGYMQDMGYRIEATESRTGADLTISGLRFDMVMPEEDGDLSVSLGDIALLQRDDGAVEVVMPDLLPLEIDVTPKSPDEERVQMTLNLAQTGQSFIASGSPEDITYDYAADAAAMALARLQVGAQNFGPEQASFKLQADKISSRTAVEIDGMRGYEQSGSIARLTYDLAITSPEDDTRVKMTGHVGDLDLSGRGMIPIDLANTQDMAVMLNAGFDIAGKISAASGGSVIEVSDPTNGVSTLNSTSGGGALSIGMAQDGLAYEGEQKDIAVSLALPDLPFPVEFSLAELGFELQVPLSKSEKPQDFAFGLDLDEFVMSDMIWGLFDPTGKLPRDPAALALDISGKAKLLSDLLDPRLAAAGPDAAPGEIEALRLNALTLDAAGAELTGKGDVTFDNSDTTTIPGMPKPVGAVDLRLVGGTALIDRLVAIGLLPSEQAMGARMMLGLFAVPGEGEDTVTSRIEFTEEGQILANGQRIK</sequence>
<name>A0ABW5U1C5_9RHOB</name>
<gene>
    <name evidence="2" type="ORF">ACFSUD_08865</name>
</gene>
<feature type="chain" id="PRO_5046323172" evidence="1">
    <location>
        <begin position="25"/>
        <end position="510"/>
    </location>
</feature>
<keyword evidence="3" id="KW-1185">Reference proteome</keyword>
<organism evidence="2 3">
    <name type="scientific">Sulfitobacter aestuarii</name>
    <dbReference type="NCBI Taxonomy" id="2161676"/>
    <lineage>
        <taxon>Bacteria</taxon>
        <taxon>Pseudomonadati</taxon>
        <taxon>Pseudomonadota</taxon>
        <taxon>Alphaproteobacteria</taxon>
        <taxon>Rhodobacterales</taxon>
        <taxon>Roseobacteraceae</taxon>
        <taxon>Sulfitobacter</taxon>
    </lineage>
</organism>